<evidence type="ECO:0000313" key="2">
    <source>
        <dbReference type="EMBL" id="MDW5594032.1"/>
    </source>
</evidence>
<comment type="caution">
    <text evidence="2">The sequence shown here is derived from an EMBL/GenBank/DDBJ whole genome shotgun (WGS) entry which is preliminary data.</text>
</comment>
<evidence type="ECO:0000259" key="1">
    <source>
        <dbReference type="PROSITE" id="PS50943"/>
    </source>
</evidence>
<evidence type="ECO:0000313" key="3">
    <source>
        <dbReference type="Proteomes" id="UP001284601"/>
    </source>
</evidence>
<protein>
    <submittedName>
        <fullName evidence="2">Helix-turn-helix domain-containing protein</fullName>
    </submittedName>
</protein>
<dbReference type="SUPFAM" id="SSF47413">
    <property type="entry name" value="lambda repressor-like DNA-binding domains"/>
    <property type="match status" value="1"/>
</dbReference>
<dbReference type="Proteomes" id="UP001284601">
    <property type="component" value="Unassembled WGS sequence"/>
</dbReference>
<reference evidence="2 3" key="2">
    <citation type="submission" date="2023-10" db="EMBL/GenBank/DDBJ databases">
        <authorList>
            <person name="Han X.F."/>
        </authorList>
    </citation>
    <scope>NUCLEOTIDE SEQUENCE [LARGE SCALE GENOMIC DNA]</scope>
    <source>
        <strain evidence="2 3">KCTC 39840</strain>
    </source>
</reference>
<dbReference type="PROSITE" id="PS50943">
    <property type="entry name" value="HTH_CROC1"/>
    <property type="match status" value="1"/>
</dbReference>
<dbReference type="Gene3D" id="1.10.260.40">
    <property type="entry name" value="lambda repressor-like DNA-binding domains"/>
    <property type="match status" value="1"/>
</dbReference>
<dbReference type="RefSeq" id="WP_318596290.1">
    <property type="nucleotide sequence ID" value="NZ_JAWSTH010000011.1"/>
</dbReference>
<feature type="domain" description="HTH cro/C1-type" evidence="1">
    <location>
        <begin position="13"/>
        <end position="67"/>
    </location>
</feature>
<dbReference type="CDD" id="cd00093">
    <property type="entry name" value="HTH_XRE"/>
    <property type="match status" value="1"/>
</dbReference>
<dbReference type="InterPro" id="IPR001387">
    <property type="entry name" value="Cro/C1-type_HTH"/>
</dbReference>
<dbReference type="SMART" id="SM00530">
    <property type="entry name" value="HTH_XRE"/>
    <property type="match status" value="1"/>
</dbReference>
<name>A0ABU4HL52_9ACTN</name>
<sequence>MLIGTPTEFGAALERRRRELSLTQDDVASAIGVNRRVIGELERGKGSVRIEIALAVAQAVGLDVDLSART</sequence>
<organism evidence="2 3">
    <name type="scientific">Conexibacter stalactiti</name>
    <dbReference type="NCBI Taxonomy" id="1940611"/>
    <lineage>
        <taxon>Bacteria</taxon>
        <taxon>Bacillati</taxon>
        <taxon>Actinomycetota</taxon>
        <taxon>Thermoleophilia</taxon>
        <taxon>Solirubrobacterales</taxon>
        <taxon>Conexibacteraceae</taxon>
        <taxon>Conexibacter</taxon>
    </lineage>
</organism>
<reference evidence="3" key="1">
    <citation type="submission" date="2023-07" db="EMBL/GenBank/DDBJ databases">
        <title>Conexibacter stalactiti sp. nov., isolated from stalactites in a lava cave and emended description of the genus Conexibacter.</title>
        <authorList>
            <person name="Lee S.D."/>
        </authorList>
    </citation>
    <scope>NUCLEOTIDE SEQUENCE [LARGE SCALE GENOMIC DNA]</scope>
    <source>
        <strain evidence="3">KCTC 39840</strain>
    </source>
</reference>
<dbReference type="EMBL" id="JAWSTH010000011">
    <property type="protein sequence ID" value="MDW5594032.1"/>
    <property type="molecule type" value="Genomic_DNA"/>
</dbReference>
<gene>
    <name evidence="2" type="ORF">R7226_06785</name>
</gene>
<dbReference type="InterPro" id="IPR010982">
    <property type="entry name" value="Lambda_DNA-bd_dom_sf"/>
</dbReference>
<keyword evidence="3" id="KW-1185">Reference proteome</keyword>
<dbReference type="Pfam" id="PF01381">
    <property type="entry name" value="HTH_3"/>
    <property type="match status" value="1"/>
</dbReference>
<accession>A0ABU4HL52</accession>
<proteinExistence type="predicted"/>